<dbReference type="SUPFAM" id="SSF53067">
    <property type="entry name" value="Actin-like ATPase domain"/>
    <property type="match status" value="1"/>
</dbReference>
<reference evidence="1 2" key="1">
    <citation type="submission" date="2014-09" db="EMBL/GenBank/DDBJ databases">
        <authorList>
            <person name="Ellenberger Sabrina"/>
        </authorList>
    </citation>
    <scope>NUCLEOTIDE SEQUENCE [LARGE SCALE GENOMIC DNA]</scope>
    <source>
        <strain evidence="1 2">CBS 412.66</strain>
    </source>
</reference>
<gene>
    <name evidence="1" type="primary">PARPA_07001.1 scaffold 25188</name>
</gene>
<name>A0A0B7N3Y6_9FUNG</name>
<dbReference type="OrthoDB" id="2394218at2759"/>
<dbReference type="EMBL" id="LN728848">
    <property type="protein sequence ID" value="CEP12981.1"/>
    <property type="molecule type" value="Genomic_DNA"/>
</dbReference>
<evidence type="ECO:0000313" key="2">
    <source>
        <dbReference type="Proteomes" id="UP000054107"/>
    </source>
</evidence>
<evidence type="ECO:0000313" key="1">
    <source>
        <dbReference type="EMBL" id="CEP12981.1"/>
    </source>
</evidence>
<organism evidence="1 2">
    <name type="scientific">Parasitella parasitica</name>
    <dbReference type="NCBI Taxonomy" id="35722"/>
    <lineage>
        <taxon>Eukaryota</taxon>
        <taxon>Fungi</taxon>
        <taxon>Fungi incertae sedis</taxon>
        <taxon>Mucoromycota</taxon>
        <taxon>Mucoromycotina</taxon>
        <taxon>Mucoromycetes</taxon>
        <taxon>Mucorales</taxon>
        <taxon>Mucorineae</taxon>
        <taxon>Mucoraceae</taxon>
        <taxon>Parasitella</taxon>
    </lineage>
</organism>
<dbReference type="AlphaFoldDB" id="A0A0B7N3Y6"/>
<accession>A0A0B7N3Y6</accession>
<keyword evidence="2" id="KW-1185">Reference proteome</keyword>
<protein>
    <submittedName>
        <fullName evidence="1">Uncharacterized protein</fullName>
    </submittedName>
</protein>
<sequence>MGGGTSDMAMYRIVKEDGKDRITQITPNDGDTIGSHMLDHAFSEFVQKKYHLHNLGLHDNVEIFLQPLVSKFATKTKVEKLTQNYEEK</sequence>
<proteinExistence type="predicted"/>
<dbReference type="InterPro" id="IPR043129">
    <property type="entry name" value="ATPase_NBD"/>
</dbReference>
<dbReference type="Proteomes" id="UP000054107">
    <property type="component" value="Unassembled WGS sequence"/>
</dbReference>